<keyword evidence="3 5" id="KW-1133">Transmembrane helix</keyword>
<evidence type="ECO:0000256" key="4">
    <source>
        <dbReference type="ARBA" id="ARBA00023136"/>
    </source>
</evidence>
<feature type="transmembrane region" description="Helical" evidence="5">
    <location>
        <begin position="382"/>
        <end position="399"/>
    </location>
</feature>
<dbReference type="GO" id="GO:0015180">
    <property type="term" value="F:L-alanine transmembrane transporter activity"/>
    <property type="evidence" value="ECO:0007669"/>
    <property type="project" value="TreeGrafter"/>
</dbReference>
<accession>A0A673FK85</accession>
<dbReference type="GO" id="GO:0005774">
    <property type="term" value="C:vacuolar membrane"/>
    <property type="evidence" value="ECO:0007669"/>
    <property type="project" value="TreeGrafter"/>
</dbReference>
<evidence type="ECO:0000256" key="5">
    <source>
        <dbReference type="SAM" id="Phobius"/>
    </source>
</evidence>
<dbReference type="Ensembl" id="ENSSRHT00000000864.1">
    <property type="protein sequence ID" value="ENSSRHP00000000820.1"/>
    <property type="gene ID" value="ENSSRHG00000000600.1"/>
</dbReference>
<dbReference type="Pfam" id="PF01490">
    <property type="entry name" value="Aa_trans"/>
    <property type="match status" value="1"/>
</dbReference>
<proteinExistence type="predicted"/>
<keyword evidence="8" id="KW-1185">Reference proteome</keyword>
<dbReference type="GO" id="GO:0015193">
    <property type="term" value="F:L-proline transmembrane transporter activity"/>
    <property type="evidence" value="ECO:0007669"/>
    <property type="project" value="TreeGrafter"/>
</dbReference>
<sequence>MECSFKSVDLFHGADMEVMTPLMEEAGGEEEDVDIDEDPEHLPQGITFTQTLLHLLKGNIGTGLLGLPLAVKNAGIVLGPVSLLLMGVVCVHCMHILVNCSHQVSERLKRSPLGYSDTVAVAMEMSSSQCLRRSAHFGRHLVNFFLVLTQLGFCSVYFVFLAENIKQVMEGAHLNSSVETVLIHSNSSEEGAVATGLDLRLYMVFLLPFIIVLTFIRDLRNMAALSAIANLCMAVSLLLIFTYILNDVSDPRRLPYASTWRKFPFFFGTAIFAFEGIGVVLPLENQMREPKRVPQALNIGMGFIMILYVTLATLGYLRFRDDIKGSITLNLPHDSWSNQLVKVLYSFSVFVSFAVQFFVPAEILVPPVCGRIRKSWRRVADLSLRALLVCLTCITAVLIPRLDLVISLVGAVSSSALALVFPPLVELVAFPSQPPPPLVLFKDLSIAAFGFIGFLSGTYVTLEEIIYPDDQGQTRLHDNGSWATPTTSPP</sequence>
<dbReference type="PANTHER" id="PTHR22950:SF190">
    <property type="entry name" value="NEUTRAL AMINO ACID UNIPORTER 4"/>
    <property type="match status" value="1"/>
</dbReference>
<feature type="domain" description="Amino acid transporter transmembrane" evidence="6">
    <location>
        <begin position="45"/>
        <end position="462"/>
    </location>
</feature>
<feature type="transmembrane region" description="Helical" evidence="5">
    <location>
        <begin position="339"/>
        <end position="361"/>
    </location>
</feature>
<feature type="transmembrane region" description="Helical" evidence="5">
    <location>
        <begin position="141"/>
        <end position="160"/>
    </location>
</feature>
<gene>
    <name evidence="7" type="primary">LOC107705471</name>
</gene>
<feature type="transmembrane region" description="Helical" evidence="5">
    <location>
        <begin position="223"/>
        <end position="245"/>
    </location>
</feature>
<protein>
    <submittedName>
        <fullName evidence="7">Proton-coupled amino acid transporter 4-like</fullName>
    </submittedName>
</protein>
<feature type="transmembrane region" description="Helical" evidence="5">
    <location>
        <begin position="440"/>
        <end position="462"/>
    </location>
</feature>
<feature type="transmembrane region" description="Helical" evidence="5">
    <location>
        <begin position="296"/>
        <end position="319"/>
    </location>
</feature>
<evidence type="ECO:0000256" key="3">
    <source>
        <dbReference type="ARBA" id="ARBA00022989"/>
    </source>
</evidence>
<keyword evidence="2 5" id="KW-0812">Transmembrane</keyword>
<organism evidence="7 8">
    <name type="scientific">Sinocyclocheilus rhinocerous</name>
    <dbReference type="NCBI Taxonomy" id="307959"/>
    <lineage>
        <taxon>Eukaryota</taxon>
        <taxon>Metazoa</taxon>
        <taxon>Chordata</taxon>
        <taxon>Craniata</taxon>
        <taxon>Vertebrata</taxon>
        <taxon>Euteleostomi</taxon>
        <taxon>Actinopterygii</taxon>
        <taxon>Neopterygii</taxon>
        <taxon>Teleostei</taxon>
        <taxon>Ostariophysi</taxon>
        <taxon>Cypriniformes</taxon>
        <taxon>Cyprinidae</taxon>
        <taxon>Cyprininae</taxon>
        <taxon>Sinocyclocheilus</taxon>
    </lineage>
</organism>
<feature type="transmembrane region" description="Helical" evidence="5">
    <location>
        <begin position="265"/>
        <end position="284"/>
    </location>
</feature>
<evidence type="ECO:0000256" key="2">
    <source>
        <dbReference type="ARBA" id="ARBA00022692"/>
    </source>
</evidence>
<keyword evidence="4 5" id="KW-0472">Membrane</keyword>
<dbReference type="Proteomes" id="UP000472270">
    <property type="component" value="Unassembled WGS sequence"/>
</dbReference>
<feature type="transmembrane region" description="Helical" evidence="5">
    <location>
        <begin position="74"/>
        <end position="100"/>
    </location>
</feature>
<reference evidence="7" key="1">
    <citation type="submission" date="2025-08" db="UniProtKB">
        <authorList>
            <consortium name="Ensembl"/>
        </authorList>
    </citation>
    <scope>IDENTIFICATION</scope>
</reference>
<feature type="transmembrane region" description="Helical" evidence="5">
    <location>
        <begin position="199"/>
        <end position="216"/>
    </location>
</feature>
<comment type="subcellular location">
    <subcellularLocation>
        <location evidence="1">Membrane</location>
        <topology evidence="1">Multi-pass membrane protein</topology>
    </subcellularLocation>
</comment>
<name>A0A673FK85_9TELE</name>
<reference evidence="7" key="2">
    <citation type="submission" date="2025-09" db="UniProtKB">
        <authorList>
            <consortium name="Ensembl"/>
        </authorList>
    </citation>
    <scope>IDENTIFICATION</scope>
</reference>
<dbReference type="AlphaFoldDB" id="A0A673FK85"/>
<dbReference type="InterPro" id="IPR013057">
    <property type="entry name" value="AA_transpt_TM"/>
</dbReference>
<dbReference type="PANTHER" id="PTHR22950">
    <property type="entry name" value="AMINO ACID TRANSPORTER"/>
    <property type="match status" value="1"/>
</dbReference>
<evidence type="ECO:0000313" key="8">
    <source>
        <dbReference type="Proteomes" id="UP000472270"/>
    </source>
</evidence>
<evidence type="ECO:0000256" key="1">
    <source>
        <dbReference type="ARBA" id="ARBA00004141"/>
    </source>
</evidence>
<dbReference type="FunFam" id="1.20.1740.10:FF:000067">
    <property type="entry name" value="Transmembrane domain transporter"/>
    <property type="match status" value="1"/>
</dbReference>
<evidence type="ECO:0000259" key="6">
    <source>
        <dbReference type="Pfam" id="PF01490"/>
    </source>
</evidence>
<evidence type="ECO:0000313" key="7">
    <source>
        <dbReference type="Ensembl" id="ENSSRHP00000000820.1"/>
    </source>
</evidence>